<dbReference type="PROSITE" id="PS51257">
    <property type="entry name" value="PROKAR_LIPOPROTEIN"/>
    <property type="match status" value="1"/>
</dbReference>
<accession>A0A504UCQ3</accession>
<comment type="caution">
    <text evidence="4">The sequence shown here is derived from an EMBL/GenBank/DDBJ whole genome shotgun (WGS) entry which is preliminary data.</text>
</comment>
<sequence length="325" mass="33744">MIVRKDRGIVLCLAVSVLSGLAGCTAIDESVKADVTAAPVANPNSPEMLAAKAAEAATSGQTPAQVAGQSTAPGAMTQAELAAANPGPAPIIPGTETAAPIPALKESALSATAPQTAATQALTMVTTPPGVPAQQALTTAAAPMEATLAAPASATALQQPTSTAASPAPVVLAYAAPLRATALTSFGDPFDISPPGDPDAFEAAPQPEMVGPTRLNALIKKYAKIYEVPEELVHRVVRRESRYNPSAYSRGNYGLMQIRYNTAKAMGYDGPAEGLFDAETNIKYAVKYLKGAWLVADNDHDDAVRLYARGYYYDAKRRGLLHLTQ</sequence>
<evidence type="ECO:0000256" key="1">
    <source>
        <dbReference type="ARBA" id="ARBA00009387"/>
    </source>
</evidence>
<feature type="chain" id="PRO_5021404093" evidence="2">
    <location>
        <begin position="23"/>
        <end position="325"/>
    </location>
</feature>
<gene>
    <name evidence="4" type="ORF">FJQ55_11930</name>
</gene>
<dbReference type="InterPro" id="IPR023346">
    <property type="entry name" value="Lysozyme-like_dom_sf"/>
</dbReference>
<dbReference type="RefSeq" id="WP_140828171.1">
    <property type="nucleotide sequence ID" value="NZ_VFYP01000001.1"/>
</dbReference>
<feature type="signal peptide" evidence="2">
    <location>
        <begin position="1"/>
        <end position="22"/>
    </location>
</feature>
<protein>
    <submittedName>
        <fullName evidence="4">Lytic transglycosylase domain-containing protein</fullName>
    </submittedName>
</protein>
<evidence type="ECO:0000313" key="5">
    <source>
        <dbReference type="Proteomes" id="UP000316429"/>
    </source>
</evidence>
<proteinExistence type="inferred from homology"/>
<feature type="domain" description="Transglycosylase SLT" evidence="3">
    <location>
        <begin position="218"/>
        <end position="310"/>
    </location>
</feature>
<evidence type="ECO:0000259" key="3">
    <source>
        <dbReference type="Pfam" id="PF01464"/>
    </source>
</evidence>
<evidence type="ECO:0000313" key="4">
    <source>
        <dbReference type="EMBL" id="TPP11477.1"/>
    </source>
</evidence>
<dbReference type="Proteomes" id="UP000316429">
    <property type="component" value="Unassembled WGS sequence"/>
</dbReference>
<dbReference type="Gene3D" id="1.10.530.10">
    <property type="match status" value="1"/>
</dbReference>
<dbReference type="AlphaFoldDB" id="A0A504UCQ3"/>
<evidence type="ECO:0000256" key="2">
    <source>
        <dbReference type="SAM" id="SignalP"/>
    </source>
</evidence>
<dbReference type="EMBL" id="VFYP01000001">
    <property type="protein sequence ID" value="TPP11477.1"/>
    <property type="molecule type" value="Genomic_DNA"/>
</dbReference>
<dbReference type="Pfam" id="PF01464">
    <property type="entry name" value="SLT"/>
    <property type="match status" value="1"/>
</dbReference>
<organism evidence="4 5">
    <name type="scientific">Rhizobium glycinendophyticum</name>
    <dbReference type="NCBI Taxonomy" id="2589807"/>
    <lineage>
        <taxon>Bacteria</taxon>
        <taxon>Pseudomonadati</taxon>
        <taxon>Pseudomonadota</taxon>
        <taxon>Alphaproteobacteria</taxon>
        <taxon>Hyphomicrobiales</taxon>
        <taxon>Rhizobiaceae</taxon>
        <taxon>Rhizobium/Agrobacterium group</taxon>
        <taxon>Rhizobium</taxon>
    </lineage>
</organism>
<dbReference type="SUPFAM" id="SSF53955">
    <property type="entry name" value="Lysozyme-like"/>
    <property type="match status" value="1"/>
</dbReference>
<keyword evidence="2" id="KW-0732">Signal</keyword>
<dbReference type="OrthoDB" id="9788661at2"/>
<keyword evidence="5" id="KW-1185">Reference proteome</keyword>
<name>A0A504UCQ3_9HYPH</name>
<reference evidence="4 5" key="1">
    <citation type="submission" date="2019-06" db="EMBL/GenBank/DDBJ databases">
        <title>Rhizobium sp. CL12 isolated from roots of soybean.</title>
        <authorList>
            <person name="Wang C."/>
        </authorList>
    </citation>
    <scope>NUCLEOTIDE SEQUENCE [LARGE SCALE GENOMIC DNA]</scope>
    <source>
        <strain evidence="4 5">CL12</strain>
    </source>
</reference>
<comment type="similarity">
    <text evidence="1">Belongs to the virb1 family.</text>
</comment>
<dbReference type="InterPro" id="IPR008258">
    <property type="entry name" value="Transglycosylase_SLT_dom_1"/>
</dbReference>